<keyword evidence="1" id="KW-0472">Membrane</keyword>
<keyword evidence="1" id="KW-1133">Transmembrane helix</keyword>
<evidence type="ECO:0000313" key="3">
    <source>
        <dbReference type="Proteomes" id="UP000652153"/>
    </source>
</evidence>
<dbReference type="Proteomes" id="UP000652153">
    <property type="component" value="Unassembled WGS sequence"/>
</dbReference>
<keyword evidence="3" id="KW-1185">Reference proteome</keyword>
<protein>
    <submittedName>
        <fullName evidence="2">Uncharacterized protein</fullName>
    </submittedName>
</protein>
<accession>A0ABQ1Z6H1</accession>
<sequence length="68" mass="7743">MDWNEGKSDVSWLKQYLKLGQIPIKPADSAGFLASPFETRSAALRLRKRILVYIIIMMYSLLLIAMLG</sequence>
<comment type="caution">
    <text evidence="2">The sequence shown here is derived from an EMBL/GenBank/DDBJ whole genome shotgun (WGS) entry which is preliminary data.</text>
</comment>
<evidence type="ECO:0000313" key="2">
    <source>
        <dbReference type="EMBL" id="GGH49271.1"/>
    </source>
</evidence>
<proteinExistence type="predicted"/>
<gene>
    <name evidence="2" type="ORF">GCM10008014_13630</name>
</gene>
<feature type="transmembrane region" description="Helical" evidence="1">
    <location>
        <begin position="50"/>
        <end position="67"/>
    </location>
</feature>
<keyword evidence="1" id="KW-0812">Transmembrane</keyword>
<evidence type="ECO:0000256" key="1">
    <source>
        <dbReference type="SAM" id="Phobius"/>
    </source>
</evidence>
<name>A0ABQ1Z6H1_9BACL</name>
<dbReference type="EMBL" id="BMFU01000002">
    <property type="protein sequence ID" value="GGH49271.1"/>
    <property type="molecule type" value="Genomic_DNA"/>
</dbReference>
<reference evidence="3" key="1">
    <citation type="journal article" date="2019" name="Int. J. Syst. Evol. Microbiol.">
        <title>The Global Catalogue of Microorganisms (GCM) 10K type strain sequencing project: providing services to taxonomists for standard genome sequencing and annotation.</title>
        <authorList>
            <consortium name="The Broad Institute Genomics Platform"/>
            <consortium name="The Broad Institute Genome Sequencing Center for Infectious Disease"/>
            <person name="Wu L."/>
            <person name="Ma J."/>
        </authorList>
    </citation>
    <scope>NUCLEOTIDE SEQUENCE [LARGE SCALE GENOMIC DNA]</scope>
    <source>
        <strain evidence="3">CGMCC 1.12770</strain>
    </source>
</reference>
<organism evidence="2 3">
    <name type="scientific">Paenibacillus silvae</name>
    <dbReference type="NCBI Taxonomy" id="1325358"/>
    <lineage>
        <taxon>Bacteria</taxon>
        <taxon>Bacillati</taxon>
        <taxon>Bacillota</taxon>
        <taxon>Bacilli</taxon>
        <taxon>Bacillales</taxon>
        <taxon>Paenibacillaceae</taxon>
        <taxon>Paenibacillus</taxon>
    </lineage>
</organism>